<organism evidence="11 12">
    <name type="scientific">Candidatus Abawacabacteria bacterium RIFCSPHIGHO2_01_FULL_46_8</name>
    <dbReference type="NCBI Taxonomy" id="1817815"/>
    <lineage>
        <taxon>Bacteria</taxon>
        <taxon>Candidatus Abawacaibacteriota</taxon>
    </lineage>
</organism>
<keyword evidence="6" id="KW-0479">Metal-binding</keyword>
<evidence type="ECO:0000313" key="11">
    <source>
        <dbReference type="EMBL" id="OGC82774.1"/>
    </source>
</evidence>
<evidence type="ECO:0000256" key="1">
    <source>
        <dbReference type="ARBA" id="ARBA00004496"/>
    </source>
</evidence>
<gene>
    <name evidence="11" type="ORF">A2788_02525</name>
</gene>
<comment type="caution">
    <text evidence="11">The sequence shown here is derived from an EMBL/GenBank/DDBJ whole genome shotgun (WGS) entry which is preliminary data.</text>
</comment>
<evidence type="ECO:0000256" key="3">
    <source>
        <dbReference type="ARBA" id="ARBA00019010"/>
    </source>
</evidence>
<keyword evidence="4" id="KW-0963">Cytoplasm</keyword>
<evidence type="ECO:0000256" key="9">
    <source>
        <dbReference type="ARBA" id="ARBA00022842"/>
    </source>
</evidence>
<evidence type="ECO:0000256" key="10">
    <source>
        <dbReference type="ARBA" id="ARBA00032441"/>
    </source>
</evidence>
<keyword evidence="8" id="KW-0067">ATP-binding</keyword>
<evidence type="ECO:0000256" key="8">
    <source>
        <dbReference type="ARBA" id="ARBA00022840"/>
    </source>
</evidence>
<dbReference type="GO" id="GO:0005737">
    <property type="term" value="C:cytoplasm"/>
    <property type="evidence" value="ECO:0007669"/>
    <property type="project" value="UniProtKB-SubCell"/>
</dbReference>
<comment type="subcellular location">
    <subcellularLocation>
        <location evidence="1">Cytoplasm</location>
    </subcellularLocation>
</comment>
<dbReference type="InterPro" id="IPR003442">
    <property type="entry name" value="T6A_TsaE"/>
</dbReference>
<dbReference type="AlphaFoldDB" id="A0A1F4XME8"/>
<evidence type="ECO:0000256" key="6">
    <source>
        <dbReference type="ARBA" id="ARBA00022723"/>
    </source>
</evidence>
<proteinExistence type="inferred from homology"/>
<reference evidence="11 12" key="1">
    <citation type="journal article" date="2016" name="Nat. Commun.">
        <title>Thousands of microbial genomes shed light on interconnected biogeochemical processes in an aquifer system.</title>
        <authorList>
            <person name="Anantharaman K."/>
            <person name="Brown C.T."/>
            <person name="Hug L.A."/>
            <person name="Sharon I."/>
            <person name="Castelle C.J."/>
            <person name="Probst A.J."/>
            <person name="Thomas B.C."/>
            <person name="Singh A."/>
            <person name="Wilkins M.J."/>
            <person name="Karaoz U."/>
            <person name="Brodie E.L."/>
            <person name="Williams K.H."/>
            <person name="Hubbard S.S."/>
            <person name="Banfield J.F."/>
        </authorList>
    </citation>
    <scope>NUCLEOTIDE SEQUENCE [LARGE SCALE GENOMIC DNA]</scope>
</reference>
<protein>
    <recommendedName>
        <fullName evidence="3">tRNA threonylcarbamoyladenosine biosynthesis protein TsaE</fullName>
    </recommendedName>
    <alternativeName>
        <fullName evidence="10">t(6)A37 threonylcarbamoyladenosine biosynthesis protein TsaE</fullName>
    </alternativeName>
</protein>
<dbReference type="NCBIfam" id="TIGR00150">
    <property type="entry name" value="T6A_YjeE"/>
    <property type="match status" value="1"/>
</dbReference>
<dbReference type="Gene3D" id="3.40.50.300">
    <property type="entry name" value="P-loop containing nucleotide triphosphate hydrolases"/>
    <property type="match status" value="1"/>
</dbReference>
<evidence type="ECO:0000256" key="7">
    <source>
        <dbReference type="ARBA" id="ARBA00022741"/>
    </source>
</evidence>
<dbReference type="GO" id="GO:0016740">
    <property type="term" value="F:transferase activity"/>
    <property type="evidence" value="ECO:0007669"/>
    <property type="project" value="UniProtKB-KW"/>
</dbReference>
<dbReference type="PANTHER" id="PTHR33540">
    <property type="entry name" value="TRNA THREONYLCARBAMOYLADENOSINE BIOSYNTHESIS PROTEIN TSAE"/>
    <property type="match status" value="1"/>
</dbReference>
<dbReference type="GO" id="GO:0005524">
    <property type="term" value="F:ATP binding"/>
    <property type="evidence" value="ECO:0007669"/>
    <property type="project" value="UniProtKB-KW"/>
</dbReference>
<evidence type="ECO:0000256" key="4">
    <source>
        <dbReference type="ARBA" id="ARBA00022490"/>
    </source>
</evidence>
<dbReference type="PANTHER" id="PTHR33540:SF2">
    <property type="entry name" value="TRNA THREONYLCARBAMOYLADENOSINE BIOSYNTHESIS PROTEIN TSAE"/>
    <property type="match status" value="1"/>
</dbReference>
<dbReference type="SUPFAM" id="SSF52540">
    <property type="entry name" value="P-loop containing nucleoside triphosphate hydrolases"/>
    <property type="match status" value="1"/>
</dbReference>
<name>A0A1F4XME8_9BACT</name>
<evidence type="ECO:0000256" key="2">
    <source>
        <dbReference type="ARBA" id="ARBA00007599"/>
    </source>
</evidence>
<dbReference type="Proteomes" id="UP000177521">
    <property type="component" value="Unassembled WGS sequence"/>
</dbReference>
<evidence type="ECO:0000313" key="12">
    <source>
        <dbReference type="Proteomes" id="UP000177521"/>
    </source>
</evidence>
<keyword evidence="11" id="KW-0808">Transferase</keyword>
<keyword evidence="5" id="KW-0819">tRNA processing</keyword>
<dbReference type="Pfam" id="PF02367">
    <property type="entry name" value="TsaE"/>
    <property type="match status" value="1"/>
</dbReference>
<accession>A0A1F4XME8</accession>
<keyword evidence="7" id="KW-0547">Nucleotide-binding</keyword>
<comment type="similarity">
    <text evidence="2">Belongs to the TsaE family.</text>
</comment>
<dbReference type="GO" id="GO:0002949">
    <property type="term" value="P:tRNA threonylcarbamoyladenosine modification"/>
    <property type="evidence" value="ECO:0007669"/>
    <property type="project" value="InterPro"/>
</dbReference>
<keyword evidence="9" id="KW-0460">Magnesium</keyword>
<dbReference type="EMBL" id="MEWS01000008">
    <property type="protein sequence ID" value="OGC82774.1"/>
    <property type="molecule type" value="Genomic_DNA"/>
</dbReference>
<dbReference type="GO" id="GO:0046872">
    <property type="term" value="F:metal ion binding"/>
    <property type="evidence" value="ECO:0007669"/>
    <property type="project" value="UniProtKB-KW"/>
</dbReference>
<sequence>MVSWRPQHTQFLGRAFANCLRGGAKVLLLNGPLGAGKTCFVQGLAVGLGVKEGIKSPTYTLMMEYELPQGGKLYHLDCYRSDTADVLLAETVAEFLGEEKNLLVVEWAEQLPAGLPLAGWQIDFQYRDEESRRLCYTQLR</sequence>
<dbReference type="InterPro" id="IPR027417">
    <property type="entry name" value="P-loop_NTPase"/>
</dbReference>
<evidence type="ECO:0000256" key="5">
    <source>
        <dbReference type="ARBA" id="ARBA00022694"/>
    </source>
</evidence>